<sequence length="336" mass="38249">MDEPKFSFVIPVYNRPNEIKELLGSFLKLEGDLPFEIVIVEDGSTDTSEKVISDFNTVLNISYFYKTNSGPGDSRNFGMQRAKGNYYVILDSDVILPSSYLITVKTFLEERYYHCFGGPDAAHPSFSTFQKAINFAMTSFLTTGGIRGANEQLEDFQPRSFNMGISKEAFQKSGGFGRIHPGEDPDLSLRLIKLGYKTALIKDAFVYHKRRISWMKFYKQVYKFGLVRPILNIWHPDSKKVLYYLPTLFSIGLCLALALLFFSVFWPMACYGFYYVLVFVLATVSAQSISVGLQSMVAITIQFFGYGYGFLKSTLQIGVLKKDPEKEFPQLFFNQL</sequence>
<dbReference type="InterPro" id="IPR029044">
    <property type="entry name" value="Nucleotide-diphossugar_trans"/>
</dbReference>
<dbReference type="PANTHER" id="PTHR22916:SF64">
    <property type="entry name" value="TRANSFERASE, PUTATIVE-RELATED"/>
    <property type="match status" value="1"/>
</dbReference>
<organism evidence="3 4">
    <name type="scientific">Winogradskyella aurantia</name>
    <dbReference type="NCBI Taxonomy" id="1915063"/>
    <lineage>
        <taxon>Bacteria</taxon>
        <taxon>Pseudomonadati</taxon>
        <taxon>Bacteroidota</taxon>
        <taxon>Flavobacteriia</taxon>
        <taxon>Flavobacteriales</taxon>
        <taxon>Flavobacteriaceae</taxon>
        <taxon>Winogradskyella</taxon>
    </lineage>
</organism>
<keyword evidence="1" id="KW-0812">Transmembrane</keyword>
<accession>A0A265UNE2</accession>
<keyword evidence="4" id="KW-1185">Reference proteome</keyword>
<dbReference type="Gene3D" id="3.90.550.10">
    <property type="entry name" value="Spore Coat Polysaccharide Biosynthesis Protein SpsA, Chain A"/>
    <property type="match status" value="1"/>
</dbReference>
<protein>
    <submittedName>
        <fullName evidence="3">Glycosyl transferase family 2</fullName>
    </submittedName>
</protein>
<evidence type="ECO:0000313" key="4">
    <source>
        <dbReference type="Proteomes" id="UP000216840"/>
    </source>
</evidence>
<dbReference type="PANTHER" id="PTHR22916">
    <property type="entry name" value="GLYCOSYLTRANSFERASE"/>
    <property type="match status" value="1"/>
</dbReference>
<dbReference type="EMBL" id="NGJN01000009">
    <property type="protein sequence ID" value="OZV66587.1"/>
    <property type="molecule type" value="Genomic_DNA"/>
</dbReference>
<dbReference type="RefSeq" id="WP_094969333.1">
    <property type="nucleotide sequence ID" value="NZ_NGJN01000009.1"/>
</dbReference>
<dbReference type="GO" id="GO:0016758">
    <property type="term" value="F:hexosyltransferase activity"/>
    <property type="evidence" value="ECO:0007669"/>
    <property type="project" value="UniProtKB-ARBA"/>
</dbReference>
<reference evidence="3 4" key="1">
    <citation type="submission" date="2017-05" db="EMBL/GenBank/DDBJ databases">
        <title>The draft genome sequence of Idiomarina salinarum WNB302.</title>
        <authorList>
            <person name="Sun Y."/>
            <person name="Chen B."/>
            <person name="Du Z."/>
        </authorList>
    </citation>
    <scope>NUCLEOTIDE SEQUENCE [LARGE SCALE GENOMIC DNA]</scope>
    <source>
        <strain evidence="3 4">WNB302</strain>
    </source>
</reference>
<comment type="caution">
    <text evidence="3">The sequence shown here is derived from an EMBL/GenBank/DDBJ whole genome shotgun (WGS) entry which is preliminary data.</text>
</comment>
<evidence type="ECO:0000256" key="1">
    <source>
        <dbReference type="SAM" id="Phobius"/>
    </source>
</evidence>
<evidence type="ECO:0000259" key="2">
    <source>
        <dbReference type="Pfam" id="PF00535"/>
    </source>
</evidence>
<dbReference type="Pfam" id="PF00535">
    <property type="entry name" value="Glycos_transf_2"/>
    <property type="match status" value="1"/>
</dbReference>
<feature type="transmembrane region" description="Helical" evidence="1">
    <location>
        <begin position="272"/>
        <end position="293"/>
    </location>
</feature>
<gene>
    <name evidence="3" type="ORF">CA834_13920</name>
</gene>
<keyword evidence="1" id="KW-1133">Transmembrane helix</keyword>
<dbReference type="OrthoDB" id="9813550at2"/>
<name>A0A265UNE2_9FLAO</name>
<dbReference type="Proteomes" id="UP000216840">
    <property type="component" value="Unassembled WGS sequence"/>
</dbReference>
<feature type="transmembrane region" description="Helical" evidence="1">
    <location>
        <begin position="241"/>
        <end position="266"/>
    </location>
</feature>
<dbReference type="InterPro" id="IPR001173">
    <property type="entry name" value="Glyco_trans_2-like"/>
</dbReference>
<dbReference type="AlphaFoldDB" id="A0A265UNE2"/>
<proteinExistence type="predicted"/>
<evidence type="ECO:0000313" key="3">
    <source>
        <dbReference type="EMBL" id="OZV66587.1"/>
    </source>
</evidence>
<feature type="domain" description="Glycosyltransferase 2-like" evidence="2">
    <location>
        <begin position="7"/>
        <end position="170"/>
    </location>
</feature>
<dbReference type="SUPFAM" id="SSF53448">
    <property type="entry name" value="Nucleotide-diphospho-sugar transferases"/>
    <property type="match status" value="1"/>
</dbReference>
<keyword evidence="1" id="KW-0472">Membrane</keyword>
<keyword evidence="3" id="KW-0808">Transferase</keyword>